<accession>A0A1C3ZAI4</accession>
<dbReference type="EMBL" id="FMAY01000001">
    <property type="protein sequence ID" value="SCB79371.1"/>
    <property type="molecule type" value="Genomic_DNA"/>
</dbReference>
<dbReference type="NCBIfam" id="TIGR01430">
    <property type="entry name" value="aden_deam"/>
    <property type="match status" value="1"/>
</dbReference>
<dbReference type="NCBIfam" id="NF006846">
    <property type="entry name" value="PRK09358.1-1"/>
    <property type="match status" value="1"/>
</dbReference>
<dbReference type="InterPro" id="IPR001365">
    <property type="entry name" value="A_deaminase_dom"/>
</dbReference>
<dbReference type="Proteomes" id="UP000198975">
    <property type="component" value="Unassembled WGS sequence"/>
</dbReference>
<dbReference type="OrthoDB" id="105475at2"/>
<evidence type="ECO:0000313" key="8">
    <source>
        <dbReference type="EMBL" id="SCB79371.1"/>
    </source>
</evidence>
<sequence>MLLKKFPLVDLHRHLDGNIDINTIIMLAQKYGVDLPTFDPEELRPYVQVTDNQPDLLSFLAKLDIGVSVLGSLEACHFIARQNVYSAFAEGLDYAELRFSPYYMAKAFNLPLEGVVQSVIDGVREGMAEFSVGINLIGILSRTWGVDSCMAELNALLTYRDDISGVDLAGDERNFPCRLFTEHFTKARDKGFRVTVHAGEAAGPESIRDAIKLLGAERIGHGVQAVNDPWLLEYMANWGIAVECCLTSNLQTNAVNDLANHPVKTFLDYGIIATLNTDDPFVEGVTLRSEYERAVNDVGLTKEHISQLQRNGLNAAFISEGERIKFIMRKLQNGERSLH</sequence>
<keyword evidence="4" id="KW-0479">Metal-binding</keyword>
<evidence type="ECO:0000256" key="3">
    <source>
        <dbReference type="ARBA" id="ARBA00012784"/>
    </source>
</evidence>
<evidence type="ECO:0000313" key="9">
    <source>
        <dbReference type="Proteomes" id="UP000198975"/>
    </source>
</evidence>
<dbReference type="AlphaFoldDB" id="A0A1C3ZAI4"/>
<feature type="domain" description="Adenosine deaminase" evidence="7">
    <location>
        <begin position="7"/>
        <end position="326"/>
    </location>
</feature>
<protein>
    <recommendedName>
        <fullName evidence="3">adenosine deaminase</fullName>
        <ecNumber evidence="3">3.5.4.4</ecNumber>
    </recommendedName>
</protein>
<evidence type="ECO:0000256" key="4">
    <source>
        <dbReference type="ARBA" id="ARBA00022723"/>
    </source>
</evidence>
<dbReference type="GO" id="GO:0046872">
    <property type="term" value="F:metal ion binding"/>
    <property type="evidence" value="ECO:0007669"/>
    <property type="project" value="UniProtKB-KW"/>
</dbReference>
<dbReference type="SUPFAM" id="SSF51556">
    <property type="entry name" value="Metallo-dependent hydrolases"/>
    <property type="match status" value="1"/>
</dbReference>
<evidence type="ECO:0000256" key="2">
    <source>
        <dbReference type="ARBA" id="ARBA00006676"/>
    </source>
</evidence>
<evidence type="ECO:0000256" key="1">
    <source>
        <dbReference type="ARBA" id="ARBA00001947"/>
    </source>
</evidence>
<gene>
    <name evidence="8" type="ORF">GA0061071_101484</name>
</gene>
<dbReference type="GO" id="GO:0046103">
    <property type="term" value="P:inosine biosynthetic process"/>
    <property type="evidence" value="ECO:0007669"/>
    <property type="project" value="TreeGrafter"/>
</dbReference>
<proteinExistence type="inferred from homology"/>
<dbReference type="GO" id="GO:0005829">
    <property type="term" value="C:cytosol"/>
    <property type="evidence" value="ECO:0007669"/>
    <property type="project" value="TreeGrafter"/>
</dbReference>
<keyword evidence="9" id="KW-1185">Reference proteome</keyword>
<dbReference type="RefSeq" id="WP_061493812.1">
    <property type="nucleotide sequence ID" value="NZ_CP115659.1"/>
</dbReference>
<dbReference type="GO" id="GO:0006154">
    <property type="term" value="P:adenosine catabolic process"/>
    <property type="evidence" value="ECO:0007669"/>
    <property type="project" value="TreeGrafter"/>
</dbReference>
<comment type="cofactor">
    <cofactor evidence="1">
        <name>Zn(2+)</name>
        <dbReference type="ChEBI" id="CHEBI:29105"/>
    </cofactor>
</comment>
<dbReference type="GO" id="GO:0043103">
    <property type="term" value="P:hypoxanthine salvage"/>
    <property type="evidence" value="ECO:0007669"/>
    <property type="project" value="TreeGrafter"/>
</dbReference>
<keyword evidence="6" id="KW-0862">Zinc</keyword>
<dbReference type="Pfam" id="PF00962">
    <property type="entry name" value="A_deaminase"/>
    <property type="match status" value="1"/>
</dbReference>
<dbReference type="InterPro" id="IPR032466">
    <property type="entry name" value="Metal_Hydrolase"/>
</dbReference>
<keyword evidence="5" id="KW-0378">Hydrolase</keyword>
<dbReference type="PANTHER" id="PTHR11409:SF43">
    <property type="entry name" value="ADENOSINE DEAMINASE"/>
    <property type="match status" value="1"/>
</dbReference>
<dbReference type="InterPro" id="IPR006330">
    <property type="entry name" value="Ado/ade_deaminase"/>
</dbReference>
<dbReference type="Gene3D" id="3.20.20.140">
    <property type="entry name" value="Metal-dependent hydrolases"/>
    <property type="match status" value="1"/>
</dbReference>
<evidence type="ECO:0000256" key="5">
    <source>
        <dbReference type="ARBA" id="ARBA00022801"/>
    </source>
</evidence>
<name>A0A1C3ZAI4_9ENTR</name>
<reference evidence="9" key="1">
    <citation type="submission" date="2016-08" db="EMBL/GenBank/DDBJ databases">
        <authorList>
            <person name="Varghese N."/>
            <person name="Submissions Spin"/>
        </authorList>
    </citation>
    <scope>NUCLEOTIDE SEQUENCE [LARGE SCALE GENOMIC DNA]</scope>
    <source>
        <strain evidence="9">REICA_082</strain>
    </source>
</reference>
<evidence type="ECO:0000259" key="7">
    <source>
        <dbReference type="Pfam" id="PF00962"/>
    </source>
</evidence>
<evidence type="ECO:0000256" key="6">
    <source>
        <dbReference type="ARBA" id="ARBA00022833"/>
    </source>
</evidence>
<comment type="similarity">
    <text evidence="2">Belongs to the metallo-dependent hydrolases superfamily. Adenosine and AMP deaminases family.</text>
</comment>
<organism evidence="8 9">
    <name type="scientific">Kosakonia oryzendophytica</name>
    <dbReference type="NCBI Taxonomy" id="1005665"/>
    <lineage>
        <taxon>Bacteria</taxon>
        <taxon>Pseudomonadati</taxon>
        <taxon>Pseudomonadota</taxon>
        <taxon>Gammaproteobacteria</taxon>
        <taxon>Enterobacterales</taxon>
        <taxon>Enterobacteriaceae</taxon>
        <taxon>Kosakonia</taxon>
    </lineage>
</organism>
<dbReference type="EC" id="3.5.4.4" evidence="3"/>
<dbReference type="PANTHER" id="PTHR11409">
    <property type="entry name" value="ADENOSINE DEAMINASE"/>
    <property type="match status" value="1"/>
</dbReference>
<dbReference type="GO" id="GO:0004000">
    <property type="term" value="F:adenosine deaminase activity"/>
    <property type="evidence" value="ECO:0007669"/>
    <property type="project" value="TreeGrafter"/>
</dbReference>